<gene>
    <name evidence="1" type="ORF">NCTC10797_00277</name>
</gene>
<accession>A0A4U8VSI4</accession>
<evidence type="ECO:0000313" key="2">
    <source>
        <dbReference type="Proteomes" id="UP000290439"/>
    </source>
</evidence>
<proteinExistence type="predicted"/>
<dbReference type="RefSeq" id="WP_130915669.1">
    <property type="nucleotide sequence ID" value="NZ_JADLQM010000010.1"/>
</dbReference>
<dbReference type="EMBL" id="LR215973">
    <property type="protein sequence ID" value="VFA96526.1"/>
    <property type="molecule type" value="Genomic_DNA"/>
</dbReference>
<protein>
    <recommendedName>
        <fullName evidence="3">DUF4097 domain-containing protein</fullName>
    </recommendedName>
</protein>
<dbReference type="AlphaFoldDB" id="A0A4U8VSI4"/>
<sequence length="215" mass="23028">MPTFQTPDPITVDIDVACGDVTVTASERADTVVQIRPTDPGDKDDVRAAEQIRVDFVAGKLTVKQRSRGWREVTRFRGCPSIQVSIEVPAGSRLDARTAAGRVLGAGELGECDLKVSAGDIIVERPRGSVTAKTDMGSIRIGAASRGELRLETSMGNLDIGIRPGAAARLETRALCGTVQNLMEPVDKTVRDEDVVRVYARNSYGNVTIQHAVAV</sequence>
<name>A0A4U8VSI4_9NOCA</name>
<evidence type="ECO:0000313" key="1">
    <source>
        <dbReference type="EMBL" id="VFA96526.1"/>
    </source>
</evidence>
<evidence type="ECO:0008006" key="3">
    <source>
        <dbReference type="Google" id="ProtNLM"/>
    </source>
</evidence>
<reference evidence="1 2" key="1">
    <citation type="submission" date="2019-02" db="EMBL/GenBank/DDBJ databases">
        <authorList>
            <consortium name="Pathogen Informatics"/>
        </authorList>
    </citation>
    <scope>NUCLEOTIDE SEQUENCE [LARGE SCALE GENOMIC DNA]</scope>
    <source>
        <strain evidence="1 2">3012STDY6756504</strain>
    </source>
</reference>
<organism evidence="1 2">
    <name type="scientific">Nocardia cyriacigeorgica</name>
    <dbReference type="NCBI Taxonomy" id="135487"/>
    <lineage>
        <taxon>Bacteria</taxon>
        <taxon>Bacillati</taxon>
        <taxon>Actinomycetota</taxon>
        <taxon>Actinomycetes</taxon>
        <taxon>Mycobacteriales</taxon>
        <taxon>Nocardiaceae</taxon>
        <taxon>Nocardia</taxon>
    </lineage>
</organism>
<dbReference type="Proteomes" id="UP000290439">
    <property type="component" value="Chromosome"/>
</dbReference>